<comment type="caution">
    <text evidence="1">The sequence shown here is derived from an EMBL/GenBank/DDBJ whole genome shotgun (WGS) entry which is preliminary data.</text>
</comment>
<dbReference type="Proteomes" id="UP000257109">
    <property type="component" value="Unassembled WGS sequence"/>
</dbReference>
<reference evidence="1" key="1">
    <citation type="submission" date="2018-05" db="EMBL/GenBank/DDBJ databases">
        <title>Draft genome of Mucuna pruriens seed.</title>
        <authorList>
            <person name="Nnadi N.E."/>
            <person name="Vos R."/>
            <person name="Hasami M.H."/>
            <person name="Devisetty U.K."/>
            <person name="Aguiy J.C."/>
        </authorList>
    </citation>
    <scope>NUCLEOTIDE SEQUENCE [LARGE SCALE GENOMIC DNA]</scope>
    <source>
        <strain evidence="1">JCA_2017</strain>
    </source>
</reference>
<evidence type="ECO:0000313" key="1">
    <source>
        <dbReference type="EMBL" id="RDX95866.1"/>
    </source>
</evidence>
<name>A0A371GZI9_MUCPR</name>
<proteinExistence type="predicted"/>
<dbReference type="AlphaFoldDB" id="A0A371GZI9"/>
<gene>
    <name evidence="1" type="ORF">CR513_21545</name>
</gene>
<organism evidence="1 2">
    <name type="scientific">Mucuna pruriens</name>
    <name type="common">Velvet bean</name>
    <name type="synonym">Dolichos pruriens</name>
    <dbReference type="NCBI Taxonomy" id="157652"/>
    <lineage>
        <taxon>Eukaryota</taxon>
        <taxon>Viridiplantae</taxon>
        <taxon>Streptophyta</taxon>
        <taxon>Embryophyta</taxon>
        <taxon>Tracheophyta</taxon>
        <taxon>Spermatophyta</taxon>
        <taxon>Magnoliopsida</taxon>
        <taxon>eudicotyledons</taxon>
        <taxon>Gunneridae</taxon>
        <taxon>Pentapetalae</taxon>
        <taxon>rosids</taxon>
        <taxon>fabids</taxon>
        <taxon>Fabales</taxon>
        <taxon>Fabaceae</taxon>
        <taxon>Papilionoideae</taxon>
        <taxon>50 kb inversion clade</taxon>
        <taxon>NPAAA clade</taxon>
        <taxon>indigoferoid/millettioid clade</taxon>
        <taxon>Phaseoleae</taxon>
        <taxon>Mucuna</taxon>
    </lineage>
</organism>
<protein>
    <submittedName>
        <fullName evidence="1">Uncharacterized protein</fullName>
    </submittedName>
</protein>
<accession>A0A371GZI9</accession>
<dbReference type="EMBL" id="QJKJ01004027">
    <property type="protein sequence ID" value="RDX95866.1"/>
    <property type="molecule type" value="Genomic_DNA"/>
</dbReference>
<sequence length="137" mass="16012">MNTMLVSSSTRNNLQGKGILSASTLQNRIPHKRIRKTPYDLWKGCQPNLKYLKVWGCLAKGDSILLSQGHYVKKLLKKCGFCDLKLVIFVRLMRYLRNIMDYNIEYNGFLGIRMLVRFFIWMRENALVVMCLHLVVV</sequence>
<evidence type="ECO:0000313" key="2">
    <source>
        <dbReference type="Proteomes" id="UP000257109"/>
    </source>
</evidence>
<feature type="non-terminal residue" evidence="1">
    <location>
        <position position="1"/>
    </location>
</feature>
<keyword evidence="2" id="KW-1185">Reference proteome</keyword>